<dbReference type="GO" id="GO:0016787">
    <property type="term" value="F:hydrolase activity"/>
    <property type="evidence" value="ECO:0007669"/>
    <property type="project" value="UniProtKB-KW"/>
</dbReference>
<dbReference type="EMBL" id="UINC01078424">
    <property type="protein sequence ID" value="SVC19488.1"/>
    <property type="molecule type" value="Genomic_DNA"/>
</dbReference>
<name>A0A382K5E3_9ZZZZ</name>
<feature type="non-terminal residue" evidence="3">
    <location>
        <position position="153"/>
    </location>
</feature>
<evidence type="ECO:0000313" key="3">
    <source>
        <dbReference type="EMBL" id="SVC19488.1"/>
    </source>
</evidence>
<dbReference type="Gene3D" id="3.40.50.1110">
    <property type="entry name" value="SGNH hydrolase"/>
    <property type="match status" value="1"/>
</dbReference>
<evidence type="ECO:0000256" key="1">
    <source>
        <dbReference type="ARBA" id="ARBA00022801"/>
    </source>
</evidence>
<protein>
    <recommendedName>
        <fullName evidence="2">Sialate O-acetylesterase domain-containing protein</fullName>
    </recommendedName>
</protein>
<sequence>VQSVTSTLVLGLATIGLTTGCNSLPASSSSAVQVFILAGQSNMEGQGVVDLDHPRDYNGGKGILNRVMVNPKNAGRYVHLKDAEGKWTVRDDVFVRFRNRSGVMAGGLTIGFTGYGSQNSRHHIGPELQIGHRLGDAIEEPVLLIKTAWGGKS</sequence>
<feature type="non-terminal residue" evidence="3">
    <location>
        <position position="1"/>
    </location>
</feature>
<reference evidence="3" key="1">
    <citation type="submission" date="2018-05" db="EMBL/GenBank/DDBJ databases">
        <authorList>
            <person name="Lanie J.A."/>
            <person name="Ng W.-L."/>
            <person name="Kazmierczak K.M."/>
            <person name="Andrzejewski T.M."/>
            <person name="Davidsen T.M."/>
            <person name="Wayne K.J."/>
            <person name="Tettelin H."/>
            <person name="Glass J.I."/>
            <person name="Rusch D."/>
            <person name="Podicherti R."/>
            <person name="Tsui H.-C.T."/>
            <person name="Winkler M.E."/>
        </authorList>
    </citation>
    <scope>NUCLEOTIDE SEQUENCE</scope>
</reference>
<dbReference type="InterPro" id="IPR036514">
    <property type="entry name" value="SGNH_hydro_sf"/>
</dbReference>
<gene>
    <name evidence="3" type="ORF">METZ01_LOCUS272342</name>
</gene>
<feature type="domain" description="Sialate O-acetylesterase" evidence="2">
    <location>
        <begin position="32"/>
        <end position="152"/>
    </location>
</feature>
<keyword evidence="1" id="KW-0378">Hydrolase</keyword>
<proteinExistence type="predicted"/>
<dbReference type="InterPro" id="IPR005181">
    <property type="entry name" value="SASA"/>
</dbReference>
<dbReference type="SUPFAM" id="SSF52266">
    <property type="entry name" value="SGNH hydrolase"/>
    <property type="match status" value="1"/>
</dbReference>
<organism evidence="3">
    <name type="scientific">marine metagenome</name>
    <dbReference type="NCBI Taxonomy" id="408172"/>
    <lineage>
        <taxon>unclassified sequences</taxon>
        <taxon>metagenomes</taxon>
        <taxon>ecological metagenomes</taxon>
    </lineage>
</organism>
<dbReference type="AlphaFoldDB" id="A0A382K5E3"/>
<evidence type="ECO:0000259" key="2">
    <source>
        <dbReference type="Pfam" id="PF03629"/>
    </source>
</evidence>
<accession>A0A382K5E3</accession>
<dbReference type="Pfam" id="PF03629">
    <property type="entry name" value="SASA"/>
    <property type="match status" value="1"/>
</dbReference>